<dbReference type="Proteomes" id="UP000748531">
    <property type="component" value="Unassembled WGS sequence"/>
</dbReference>
<keyword evidence="2" id="KW-1133">Transmembrane helix</keyword>
<accession>A0A8J4WH49</accession>
<feature type="transmembrane region" description="Helical" evidence="2">
    <location>
        <begin position="121"/>
        <end position="146"/>
    </location>
</feature>
<feature type="region of interest" description="Disordered" evidence="1">
    <location>
        <begin position="366"/>
        <end position="403"/>
    </location>
</feature>
<comment type="caution">
    <text evidence="3">The sequence shown here is derived from an EMBL/GenBank/DDBJ whole genome shotgun (WGS) entry which is preliminary data.</text>
</comment>
<evidence type="ECO:0000256" key="1">
    <source>
        <dbReference type="SAM" id="MobiDB-lite"/>
    </source>
</evidence>
<feature type="compositionally biased region" description="Low complexity" evidence="1">
    <location>
        <begin position="387"/>
        <end position="403"/>
    </location>
</feature>
<evidence type="ECO:0000313" key="4">
    <source>
        <dbReference type="Proteomes" id="UP000748531"/>
    </source>
</evidence>
<dbReference type="AlphaFoldDB" id="A0A8J4WH49"/>
<sequence>MSVPPLLSFDAPPDWAHSTAIWPPLEDDWTEEDGTVETEDEHPIDSKTYRDQKIRAEERSGDVIMSGTVFGHSDCTSAEYSSESDTLKQMFENWLSFPFSSNPFRFSGRWTLQLFREDSHVLWLFSVTVIHLFFAVTSHLIVYLAWLRPYSQKLRNSSDSLASIGKHGVGCAGPNRPLRHIPDCSSPCISLNAYRHHPKAPIDVRTDLIPCKSANHNSFANCSKDQSTSPHVEYVPQFTTIKEQSPTLDLNESTENTNPLAFDRQMYAHVDQPLDTGCQPSDAVTTCNSSSRLSCSTCSTSVPTCPLCVSSSHAKFERRVALLDLPRTALKTDPSNSWTSYLQPLVDGFCEKTILENETYSQSVLSKNARRRRNRRERVKLHKTQNSSGDASSNSSCMSSVQG</sequence>
<evidence type="ECO:0000256" key="2">
    <source>
        <dbReference type="SAM" id="Phobius"/>
    </source>
</evidence>
<evidence type="ECO:0000313" key="3">
    <source>
        <dbReference type="EMBL" id="KAF5399369.1"/>
    </source>
</evidence>
<protein>
    <submittedName>
        <fullName evidence="3">Uncharacterized protein</fullName>
    </submittedName>
</protein>
<feature type="region of interest" description="Disordered" evidence="1">
    <location>
        <begin position="25"/>
        <end position="49"/>
    </location>
</feature>
<reference evidence="3" key="1">
    <citation type="submission" date="2019-05" db="EMBL/GenBank/DDBJ databases">
        <title>Annotation for the trematode Paragonimus heterotremus.</title>
        <authorList>
            <person name="Choi Y.-J."/>
        </authorList>
    </citation>
    <scope>NUCLEOTIDE SEQUENCE</scope>
    <source>
        <strain evidence="3">LC</strain>
    </source>
</reference>
<dbReference type="OrthoDB" id="6276305at2759"/>
<gene>
    <name evidence="3" type="ORF">PHET_07017</name>
</gene>
<feature type="compositionally biased region" description="Acidic residues" evidence="1">
    <location>
        <begin position="25"/>
        <end position="40"/>
    </location>
</feature>
<dbReference type="EMBL" id="LUCH01004108">
    <property type="protein sequence ID" value="KAF5399369.1"/>
    <property type="molecule type" value="Genomic_DNA"/>
</dbReference>
<feature type="compositionally biased region" description="Basic residues" evidence="1">
    <location>
        <begin position="368"/>
        <end position="383"/>
    </location>
</feature>
<name>A0A8J4WH49_9TREM</name>
<keyword evidence="2" id="KW-0812">Transmembrane</keyword>
<proteinExistence type="predicted"/>
<keyword evidence="4" id="KW-1185">Reference proteome</keyword>
<keyword evidence="2" id="KW-0472">Membrane</keyword>
<organism evidence="3 4">
    <name type="scientific">Paragonimus heterotremus</name>
    <dbReference type="NCBI Taxonomy" id="100268"/>
    <lineage>
        <taxon>Eukaryota</taxon>
        <taxon>Metazoa</taxon>
        <taxon>Spiralia</taxon>
        <taxon>Lophotrochozoa</taxon>
        <taxon>Platyhelminthes</taxon>
        <taxon>Trematoda</taxon>
        <taxon>Digenea</taxon>
        <taxon>Plagiorchiida</taxon>
        <taxon>Troglotremata</taxon>
        <taxon>Troglotrematidae</taxon>
        <taxon>Paragonimus</taxon>
    </lineage>
</organism>